<dbReference type="PANTHER" id="PTHR21481">
    <property type="entry name" value="PROTEIN CLEC16A"/>
    <property type="match status" value="1"/>
</dbReference>
<dbReference type="GO" id="GO:0005770">
    <property type="term" value="C:late endosome"/>
    <property type="evidence" value="ECO:0007669"/>
    <property type="project" value="TreeGrafter"/>
</dbReference>
<dbReference type="PANTHER" id="PTHR21481:SF4">
    <property type="entry name" value="PROTEIN TRANSPARENT TESTA 9"/>
    <property type="match status" value="1"/>
</dbReference>
<gene>
    <name evidence="2" type="ORF">SVIM_LOCUS93213</name>
</gene>
<name>A0A6N2KJH3_SALVM</name>
<feature type="domain" description="FPL" evidence="1">
    <location>
        <begin position="42"/>
        <end position="107"/>
    </location>
</feature>
<protein>
    <recommendedName>
        <fullName evidence="1">FPL domain-containing protein</fullName>
    </recommendedName>
</protein>
<dbReference type="InterPro" id="IPR039272">
    <property type="entry name" value="CLEC16A/TT9"/>
</dbReference>
<sequence>MWSSFWRSRDRFSLDELRYLIDQLQKVQIVNNDNKNFVIEALRSISELITYGDQHDSNYFDFFMERQVMGEFVRILMVSGTVSISLQLLQTMSIMIQNLKSERAICKLVLENVGFV</sequence>
<dbReference type="AlphaFoldDB" id="A0A6N2KJH3"/>
<dbReference type="InterPro" id="IPR019155">
    <property type="entry name" value="CLEC16A/TT9_N"/>
</dbReference>
<dbReference type="Pfam" id="PF09758">
    <property type="entry name" value="FPL"/>
    <property type="match status" value="1"/>
</dbReference>
<dbReference type="EMBL" id="CAADRP010000446">
    <property type="protein sequence ID" value="VFU28289.1"/>
    <property type="molecule type" value="Genomic_DNA"/>
</dbReference>
<evidence type="ECO:0000259" key="1">
    <source>
        <dbReference type="Pfam" id="PF09758"/>
    </source>
</evidence>
<dbReference type="GO" id="GO:0007034">
    <property type="term" value="P:vacuolar transport"/>
    <property type="evidence" value="ECO:0007669"/>
    <property type="project" value="TreeGrafter"/>
</dbReference>
<reference evidence="2" key="1">
    <citation type="submission" date="2019-03" db="EMBL/GenBank/DDBJ databases">
        <authorList>
            <person name="Mank J."/>
            <person name="Almeida P."/>
        </authorList>
    </citation>
    <scope>NUCLEOTIDE SEQUENCE</scope>
    <source>
        <strain evidence="2">78183</strain>
    </source>
</reference>
<dbReference type="GO" id="GO:0005794">
    <property type="term" value="C:Golgi apparatus"/>
    <property type="evidence" value="ECO:0007669"/>
    <property type="project" value="TreeGrafter"/>
</dbReference>
<proteinExistence type="predicted"/>
<dbReference type="GO" id="GO:1901096">
    <property type="term" value="P:regulation of autophagosome maturation"/>
    <property type="evidence" value="ECO:0007669"/>
    <property type="project" value="TreeGrafter"/>
</dbReference>
<organism evidence="2">
    <name type="scientific">Salix viminalis</name>
    <name type="common">Common osier</name>
    <name type="synonym">Basket willow</name>
    <dbReference type="NCBI Taxonomy" id="40686"/>
    <lineage>
        <taxon>Eukaryota</taxon>
        <taxon>Viridiplantae</taxon>
        <taxon>Streptophyta</taxon>
        <taxon>Embryophyta</taxon>
        <taxon>Tracheophyta</taxon>
        <taxon>Spermatophyta</taxon>
        <taxon>Magnoliopsida</taxon>
        <taxon>eudicotyledons</taxon>
        <taxon>Gunneridae</taxon>
        <taxon>Pentapetalae</taxon>
        <taxon>rosids</taxon>
        <taxon>fabids</taxon>
        <taxon>Malpighiales</taxon>
        <taxon>Salicaceae</taxon>
        <taxon>Saliceae</taxon>
        <taxon>Salix</taxon>
    </lineage>
</organism>
<dbReference type="GO" id="GO:0016197">
    <property type="term" value="P:endosomal transport"/>
    <property type="evidence" value="ECO:0007669"/>
    <property type="project" value="TreeGrafter"/>
</dbReference>
<evidence type="ECO:0000313" key="2">
    <source>
        <dbReference type="EMBL" id="VFU28289.1"/>
    </source>
</evidence>
<accession>A0A6N2KJH3</accession>